<gene>
    <name evidence="7" type="ORF">TVY486_0401540</name>
</gene>
<sequence length="103" mass="11067">MSVHKCASPYNSLGDVELLFAKQTVLQLNNVVPHGTTVNGLVQLLRDEYVNERPDLLMDQTGTSLRPGILVLVNACDAEVVGGLDYTLCEGDTVELISTLHGG</sequence>
<comment type="function">
    <text evidence="5">Acts as a sulfur carrier required for 2-thiolation of mcm(5)S(2)U at tRNA wobble positions of cytosolic tRNA(Lys), tRNA(Glu) and tRNA(Gln). Serves as sulfur donor in tRNA 2-thiolation reaction by being thiocarboxylated (-COSH) at its C-terminus by the MOCS3/UBA4 homolog. The sulfur is then transferred to tRNA to form 2-thiolation of mcm(5)S(2)U. Also acts as a ubiquitin-like protein (UBL) that is covalently conjugated via an isopeptide bond to lysine residues of target proteins. The thiocarboxylated form serves as substrate for conjugation and oxidative stress specifically induces the formation of UBL-protein conjugates.</text>
</comment>
<dbReference type="Pfam" id="PF09138">
    <property type="entry name" value="Urm1"/>
    <property type="match status" value="1"/>
</dbReference>
<evidence type="ECO:0000256" key="3">
    <source>
        <dbReference type="ARBA" id="ARBA00022694"/>
    </source>
</evidence>
<comment type="pathway">
    <text evidence="5 6">tRNA modification; 5-methoxycarbonylmethyl-2-thiouridine-tRNA biosynthesis.</text>
</comment>
<dbReference type="CDD" id="cd01764">
    <property type="entry name" value="Ubl_Urm1"/>
    <property type="match status" value="1"/>
</dbReference>
<dbReference type="Gene3D" id="3.10.20.30">
    <property type="match status" value="1"/>
</dbReference>
<evidence type="ECO:0000256" key="4">
    <source>
        <dbReference type="ARBA" id="ARBA00022786"/>
    </source>
</evidence>
<keyword evidence="1 5" id="KW-0963">Cytoplasm</keyword>
<feature type="modified residue" description="1-thioglycine" evidence="5">
    <location>
        <position position="103"/>
    </location>
</feature>
<evidence type="ECO:0000313" key="7">
    <source>
        <dbReference type="EMBL" id="CCC47488.1"/>
    </source>
</evidence>
<name>G0TU54_TRYVY</name>
<keyword evidence="2 5" id="KW-1017">Isopeptide bond</keyword>
<proteinExistence type="inferred from homology"/>
<accession>G0TU54</accession>
<dbReference type="InterPro" id="IPR016155">
    <property type="entry name" value="Mopterin_synth/thiamin_S_b"/>
</dbReference>
<organism evidence="7">
    <name type="scientific">Trypanosoma vivax (strain Y486)</name>
    <dbReference type="NCBI Taxonomy" id="1055687"/>
    <lineage>
        <taxon>Eukaryota</taxon>
        <taxon>Discoba</taxon>
        <taxon>Euglenozoa</taxon>
        <taxon>Kinetoplastea</taxon>
        <taxon>Metakinetoplastina</taxon>
        <taxon>Trypanosomatida</taxon>
        <taxon>Trypanosomatidae</taxon>
        <taxon>Trypanosoma</taxon>
        <taxon>Duttonella</taxon>
    </lineage>
</organism>
<reference evidence="7" key="1">
    <citation type="journal article" date="2012" name="Proc. Natl. Acad. Sci. U.S.A.">
        <title>Antigenic diversity is generated by distinct evolutionary mechanisms in African trypanosome species.</title>
        <authorList>
            <person name="Jackson A.P."/>
            <person name="Berry A."/>
            <person name="Aslett M."/>
            <person name="Allison H.C."/>
            <person name="Burton P."/>
            <person name="Vavrova-Anderson J."/>
            <person name="Brown R."/>
            <person name="Browne H."/>
            <person name="Corton N."/>
            <person name="Hauser H."/>
            <person name="Gamble J."/>
            <person name="Gilderthorp R."/>
            <person name="Marcello L."/>
            <person name="McQuillan J."/>
            <person name="Otto T.D."/>
            <person name="Quail M.A."/>
            <person name="Sanders M.J."/>
            <person name="van Tonder A."/>
            <person name="Ginger M.L."/>
            <person name="Field M.C."/>
            <person name="Barry J.D."/>
            <person name="Hertz-Fowler C."/>
            <person name="Berriman M."/>
        </authorList>
    </citation>
    <scope>NUCLEOTIDE SEQUENCE</scope>
    <source>
        <strain evidence="7">Y486</strain>
    </source>
</reference>
<dbReference type="PANTHER" id="PTHR14986">
    <property type="entry name" value="RURM1 PROTEIN"/>
    <property type="match status" value="1"/>
</dbReference>
<evidence type="ECO:0000256" key="5">
    <source>
        <dbReference type="HAMAP-Rule" id="MF_03048"/>
    </source>
</evidence>
<dbReference type="SUPFAM" id="SSF54285">
    <property type="entry name" value="MoaD/ThiS"/>
    <property type="match status" value="1"/>
</dbReference>
<dbReference type="GO" id="GO:0032447">
    <property type="term" value="P:protein urmylation"/>
    <property type="evidence" value="ECO:0007669"/>
    <property type="project" value="UniProtKB-UniRule"/>
</dbReference>
<dbReference type="GO" id="GO:0002098">
    <property type="term" value="P:tRNA wobble uridine modification"/>
    <property type="evidence" value="ECO:0007669"/>
    <property type="project" value="UniProtKB-UniRule"/>
</dbReference>
<evidence type="ECO:0000256" key="2">
    <source>
        <dbReference type="ARBA" id="ARBA00022499"/>
    </source>
</evidence>
<dbReference type="AlphaFoldDB" id="G0TU54"/>
<keyword evidence="3 5" id="KW-0819">tRNA processing</keyword>
<comment type="PTM">
    <text evidence="5">C-terminal thiocarboxylation occurs in 2 steps, it is first acyl-adenylated (-COAMP) via the hesA/moeB/thiF part of the MOCS3/UBA4 homolog, then thiocarboxylated (-COSH) via the rhodanese domain of the MOCS3/UBA4 homolog.</text>
</comment>
<dbReference type="HAMAP" id="MF_03048">
    <property type="entry name" value="Urm1"/>
    <property type="match status" value="1"/>
</dbReference>
<dbReference type="InterPro" id="IPR012675">
    <property type="entry name" value="Beta-grasp_dom_sf"/>
</dbReference>
<keyword evidence="4 5" id="KW-0833">Ubl conjugation pathway</keyword>
<dbReference type="InterPro" id="IPR015221">
    <property type="entry name" value="Urm1"/>
</dbReference>
<evidence type="ECO:0000256" key="1">
    <source>
        <dbReference type="ARBA" id="ARBA00022490"/>
    </source>
</evidence>
<dbReference type="EMBL" id="HE573020">
    <property type="protein sequence ID" value="CCC47488.1"/>
    <property type="molecule type" value="Genomic_DNA"/>
</dbReference>
<feature type="cross-link" description="Glycyl lysine isopeptide (Gly-Lys) (interchain with K-? in acceptor proteins)" evidence="5">
    <location>
        <position position="103"/>
    </location>
</feature>
<dbReference type="GO" id="GO:0034227">
    <property type="term" value="P:tRNA thio-modification"/>
    <property type="evidence" value="ECO:0007669"/>
    <property type="project" value="UniProtKB-UniRule"/>
</dbReference>
<comment type="similarity">
    <text evidence="5 6">Belongs to the URM1 family.</text>
</comment>
<dbReference type="UniPathway" id="UPA00988"/>
<evidence type="ECO:0000256" key="6">
    <source>
        <dbReference type="RuleBase" id="RU361182"/>
    </source>
</evidence>
<dbReference type="GO" id="GO:0005829">
    <property type="term" value="C:cytosol"/>
    <property type="evidence" value="ECO:0007669"/>
    <property type="project" value="UniProtKB-UniRule"/>
</dbReference>
<comment type="subcellular location">
    <subcellularLocation>
        <location evidence="5 6">Cytoplasm</location>
    </subcellularLocation>
</comment>
<protein>
    <recommendedName>
        <fullName evidence="5">Ubiquitin-related modifier 1 homolog</fullName>
    </recommendedName>
</protein>